<dbReference type="InterPro" id="IPR001441">
    <property type="entry name" value="UPP_synth-like"/>
</dbReference>
<dbReference type="Gene3D" id="3.40.1180.10">
    <property type="entry name" value="Decaprenyl diphosphate synthase-like"/>
    <property type="match status" value="1"/>
</dbReference>
<evidence type="ECO:0000256" key="1">
    <source>
        <dbReference type="ARBA" id="ARBA00022679"/>
    </source>
</evidence>
<evidence type="ECO:0000256" key="2">
    <source>
        <dbReference type="ARBA" id="ARBA00022723"/>
    </source>
</evidence>
<evidence type="ECO:0000313" key="6">
    <source>
        <dbReference type="EMBL" id="ARZ71905.1"/>
    </source>
</evidence>
<dbReference type="EMBL" id="CP021744">
    <property type="protein sequence ID" value="ARZ71905.1"/>
    <property type="molecule type" value="Genomic_DNA"/>
</dbReference>
<reference evidence="6 7" key="1">
    <citation type="submission" date="2017-06" db="EMBL/GenBank/DDBJ databases">
        <title>Streptomyces albireticuli Genome sequencing and assembly.</title>
        <authorList>
            <person name="Wang Y."/>
            <person name="Du B."/>
            <person name="Ding Y."/>
            <person name="Liu H."/>
            <person name="Hou Q."/>
            <person name="Liu K."/>
            <person name="Yao L."/>
            <person name="Wang C."/>
        </authorList>
    </citation>
    <scope>NUCLEOTIDE SEQUENCE [LARGE SCALE GENOMIC DNA]</scope>
    <source>
        <strain evidence="6 7">MDJK11</strain>
    </source>
</reference>
<evidence type="ECO:0000256" key="4">
    <source>
        <dbReference type="ARBA" id="ARBA00038453"/>
    </source>
</evidence>
<feature type="active site" evidence="5">
    <location>
        <position position="30"/>
    </location>
</feature>
<dbReference type="GO" id="GO:0000287">
    <property type="term" value="F:magnesium ion binding"/>
    <property type="evidence" value="ECO:0007669"/>
    <property type="project" value="UniProtKB-UniRule"/>
</dbReference>
<feature type="active site" description="Proton acceptor" evidence="5">
    <location>
        <position position="79"/>
    </location>
</feature>
<keyword evidence="2 5" id="KW-0479">Metal-binding</keyword>
<dbReference type="GO" id="GO:0033850">
    <property type="term" value="F:Z-farnesyl diphosphate synthase activity"/>
    <property type="evidence" value="ECO:0007669"/>
    <property type="project" value="TreeGrafter"/>
</dbReference>
<comment type="subunit">
    <text evidence="5">Homodimer.</text>
</comment>
<evidence type="ECO:0000256" key="3">
    <source>
        <dbReference type="ARBA" id="ARBA00022842"/>
    </source>
</evidence>
<dbReference type="SUPFAM" id="SSF64005">
    <property type="entry name" value="Undecaprenyl diphosphate synthase"/>
    <property type="match status" value="1"/>
</dbReference>
<feature type="binding site" evidence="5">
    <location>
        <begin position="31"/>
        <end position="34"/>
    </location>
    <ligand>
        <name>substrate</name>
    </ligand>
</feature>
<evidence type="ECO:0000313" key="7">
    <source>
        <dbReference type="Proteomes" id="UP000195755"/>
    </source>
</evidence>
<dbReference type="PANTHER" id="PTHR10291:SF43">
    <property type="entry name" value="DEHYDRODOLICHYL DIPHOSPHATE SYNTHASE COMPLEX SUBUNIT DHDDS"/>
    <property type="match status" value="1"/>
</dbReference>
<dbReference type="NCBIfam" id="TIGR00055">
    <property type="entry name" value="uppS"/>
    <property type="match status" value="1"/>
</dbReference>
<keyword evidence="3 5" id="KW-0460">Magnesium</keyword>
<dbReference type="AlphaFoldDB" id="A0A1Z2LC88"/>
<dbReference type="KEGG" id="salj:SMD11_6329"/>
<dbReference type="Pfam" id="PF01255">
    <property type="entry name" value="Prenyltransf"/>
    <property type="match status" value="1"/>
</dbReference>
<dbReference type="HAMAP" id="MF_01139">
    <property type="entry name" value="ISPT"/>
    <property type="match status" value="1"/>
</dbReference>
<dbReference type="OrthoDB" id="4191603at2"/>
<feature type="binding site" evidence="5">
    <location>
        <position position="199"/>
    </location>
    <ligand>
        <name>substrate</name>
    </ligand>
</feature>
<evidence type="ECO:0000256" key="5">
    <source>
        <dbReference type="HAMAP-Rule" id="MF_01139"/>
    </source>
</evidence>
<comment type="similarity">
    <text evidence="4">Belongs to the UPP synthase family. Z-FPP synthase subfamily.</text>
</comment>
<comment type="cofactor">
    <cofactor evidence="5">
        <name>Mg(2+)</name>
        <dbReference type="ChEBI" id="CHEBI:18420"/>
    </cofactor>
    <text evidence="5">Binds 2 magnesium ions per subunit.</text>
</comment>
<protein>
    <recommendedName>
        <fullName evidence="5">Isoprenyl transferase</fullName>
        <ecNumber evidence="5">2.5.1.-</ecNumber>
    </recommendedName>
</protein>
<accession>A0A1Z2LC88</accession>
<dbReference type="InterPro" id="IPR036424">
    <property type="entry name" value="UPP_synth-like_sf"/>
</dbReference>
<dbReference type="EC" id="2.5.1.-" evidence="5"/>
<dbReference type="PANTHER" id="PTHR10291">
    <property type="entry name" value="DEHYDRODOLICHYL DIPHOSPHATE SYNTHASE FAMILY MEMBER"/>
    <property type="match status" value="1"/>
</dbReference>
<feature type="binding site" evidence="5">
    <location>
        <begin position="76"/>
        <end position="78"/>
    </location>
    <ligand>
        <name>substrate</name>
    </ligand>
</feature>
<dbReference type="GO" id="GO:0016094">
    <property type="term" value="P:polyprenol biosynthetic process"/>
    <property type="evidence" value="ECO:0007669"/>
    <property type="project" value="TreeGrafter"/>
</dbReference>
<comment type="function">
    <text evidence="5">Catalyzes the condensation of isopentenyl diphosphate (IPP) with allylic pyrophosphates generating different type of terpenoids.</text>
</comment>
<organism evidence="6 7">
    <name type="scientific">Streptomyces albireticuli</name>
    <dbReference type="NCBI Taxonomy" id="1940"/>
    <lineage>
        <taxon>Bacteria</taxon>
        <taxon>Bacillati</taxon>
        <taxon>Actinomycetota</taxon>
        <taxon>Actinomycetes</taxon>
        <taxon>Kitasatosporales</taxon>
        <taxon>Streptomycetaceae</taxon>
        <taxon>Streptomyces</taxon>
    </lineage>
</organism>
<feature type="binding site" evidence="5">
    <location>
        <position position="35"/>
    </location>
    <ligand>
        <name>substrate</name>
    </ligand>
</feature>
<proteinExistence type="inferred from homology"/>
<dbReference type="CDD" id="cd00475">
    <property type="entry name" value="Cis_IPPS"/>
    <property type="match status" value="1"/>
</dbReference>
<feature type="binding site" evidence="5">
    <location>
        <begin position="205"/>
        <end position="207"/>
    </location>
    <ligand>
        <name>substrate</name>
    </ligand>
</feature>
<sequence length="250" mass="28139">MSLTTGSGDTLVPPVAGGRPLLRHLAVILDGNRRWAHDRGLPTLAGYQRGGRRVLDLLSWCRGAEEIETVTLWPLSIENLHRPHEELTGLLHVIMSIAEEIAATGHWRIRIIGAPEVLPARLADGLVRLARRSGRRSDPVVNIAVAYGGRDEITRAVRNLFLAHREAGTLPVLADGIRPEEFDHYLDTSGQPDPDLVIRTSGEQRLSGFMPWQTVYSEFYFCPVHWPEFDKSEFDKALGYYRTRHRRLGL</sequence>
<name>A0A1Z2LC88_9ACTN</name>
<feature type="binding site" evidence="5">
    <location>
        <position position="218"/>
    </location>
    <ligand>
        <name>Mg(2+)</name>
        <dbReference type="ChEBI" id="CHEBI:18420"/>
    </ligand>
</feature>
<dbReference type="GO" id="GO:0045547">
    <property type="term" value="F:ditrans,polycis-polyprenyl diphosphate synthase [(2E,6E)-farnesyl diphosphate specific] activity"/>
    <property type="evidence" value="ECO:0007669"/>
    <property type="project" value="TreeGrafter"/>
</dbReference>
<dbReference type="RefSeq" id="WP_087929630.1">
    <property type="nucleotide sequence ID" value="NZ_CP021744.1"/>
</dbReference>
<comment type="caution">
    <text evidence="5">Lacks conserved residue(s) required for the propagation of feature annotation.</text>
</comment>
<keyword evidence="1 5" id="KW-0808">Transferase</keyword>
<dbReference type="Proteomes" id="UP000195755">
    <property type="component" value="Chromosome"/>
</dbReference>
<dbReference type="GO" id="GO:0005886">
    <property type="term" value="C:plasma membrane"/>
    <property type="evidence" value="ECO:0007669"/>
    <property type="project" value="TreeGrafter"/>
</dbReference>
<gene>
    <name evidence="6" type="ORF">SMD11_6329</name>
</gene>
<dbReference type="PROSITE" id="PS01066">
    <property type="entry name" value="UPP_SYNTHASE"/>
    <property type="match status" value="1"/>
</dbReference>
<feature type="binding site" evidence="5">
    <location>
        <position position="82"/>
    </location>
    <ligand>
        <name>substrate</name>
    </ligand>
</feature>
<feature type="binding site" evidence="5">
    <location>
        <position position="30"/>
    </location>
    <ligand>
        <name>Mg(2+)</name>
        <dbReference type="ChEBI" id="CHEBI:18420"/>
    </ligand>
</feature>
<dbReference type="InterPro" id="IPR018520">
    <property type="entry name" value="UPP_synth-like_CS"/>
</dbReference>